<evidence type="ECO:0000256" key="3">
    <source>
        <dbReference type="ARBA" id="ARBA00022750"/>
    </source>
</evidence>
<proteinExistence type="inferred from homology"/>
<dbReference type="CDD" id="cd05476">
    <property type="entry name" value="pepsin_A_like_plant"/>
    <property type="match status" value="1"/>
</dbReference>
<evidence type="ECO:0000256" key="9">
    <source>
        <dbReference type="SAM" id="Phobius"/>
    </source>
</evidence>
<protein>
    <submittedName>
        <fullName evidence="11">Aspartic peptidase A1 family, Aspartic peptidase domain protein</fullName>
    </submittedName>
</protein>
<feature type="transmembrane region" description="Helical" evidence="9">
    <location>
        <begin position="520"/>
        <end position="542"/>
    </location>
</feature>
<accession>A0A2U1QLD5</accession>
<dbReference type="InterPro" id="IPR021109">
    <property type="entry name" value="Peptidase_aspartic_dom_sf"/>
</dbReference>
<keyword evidence="9" id="KW-0812">Transmembrane</keyword>
<dbReference type="Gene3D" id="2.40.70.10">
    <property type="entry name" value="Acid Proteases"/>
    <property type="match status" value="2"/>
</dbReference>
<dbReference type="InterPro" id="IPR034161">
    <property type="entry name" value="Pepsin-like_plant"/>
</dbReference>
<dbReference type="AlphaFoldDB" id="A0A2U1QLD5"/>
<dbReference type="PANTHER" id="PTHR13683">
    <property type="entry name" value="ASPARTYL PROTEASES"/>
    <property type="match status" value="1"/>
</dbReference>
<evidence type="ECO:0000256" key="6">
    <source>
        <dbReference type="PIRSR" id="PIRSR601461-1"/>
    </source>
</evidence>
<evidence type="ECO:0000259" key="10">
    <source>
        <dbReference type="PROSITE" id="PS51767"/>
    </source>
</evidence>
<evidence type="ECO:0000256" key="2">
    <source>
        <dbReference type="ARBA" id="ARBA00022670"/>
    </source>
</evidence>
<sequence length="567" mass="62583">MSSSSGVEKWLIELIVIIRYYTTRLWIGSPPQKFALIVDTGSTVTYVPCSTCEQCGKHQDPKFDPESSDSYEPVKCNVDCSCDSKKKQCVYERQYAEMSSSSGVLGEDIISFGNQSDLSPQRATFGCENVETGDLYNQHADGIMGLGRGDLSLVDQLVDKGVISDTFSLCYGGMDIGGGAMVLGGISPPSGMVYAYSDPVRSPYYNIALKELHVAGKRLPLKASVFDGKHGTVLDSGTTYAYLPEAAFLAFKDAIMKELRSLKQIRGPDPSYNDICFSGAGSDISKLSETFPAVEMVFGKGHKLKLSPENYLFRHSRVRGAYCLGIFQNGKDPTTLLGGIIARNTFVMYDREHDKIGFWKTNCSDLWARLHPSGGPSASPDGSNSSADTPSSSAPLGPPYHISPGSKVGSIIFYMSLNIKYSKLEPQITELTQFIAMELDVNVSQVHLLDFTSEANGSLTIWSITPPKPAEYMSKATASNIIARIAEDEIHLPKSFGKHRISNWYIESEPNRTWWQNYKVVVVVIMLGLVFGSLGFVTWRFWRRRRQPSIPYRPVDSAVSEQELQPL</sequence>
<keyword evidence="9" id="KW-0472">Membrane</keyword>
<evidence type="ECO:0000313" key="12">
    <source>
        <dbReference type="Proteomes" id="UP000245207"/>
    </source>
</evidence>
<feature type="domain" description="Peptidase A1" evidence="10">
    <location>
        <begin position="21"/>
        <end position="359"/>
    </location>
</feature>
<organism evidence="11 12">
    <name type="scientific">Artemisia annua</name>
    <name type="common">Sweet wormwood</name>
    <dbReference type="NCBI Taxonomy" id="35608"/>
    <lineage>
        <taxon>Eukaryota</taxon>
        <taxon>Viridiplantae</taxon>
        <taxon>Streptophyta</taxon>
        <taxon>Embryophyta</taxon>
        <taxon>Tracheophyta</taxon>
        <taxon>Spermatophyta</taxon>
        <taxon>Magnoliopsida</taxon>
        <taxon>eudicotyledons</taxon>
        <taxon>Gunneridae</taxon>
        <taxon>Pentapetalae</taxon>
        <taxon>asterids</taxon>
        <taxon>campanulids</taxon>
        <taxon>Asterales</taxon>
        <taxon>Asteraceae</taxon>
        <taxon>Asteroideae</taxon>
        <taxon>Anthemideae</taxon>
        <taxon>Artemisiinae</taxon>
        <taxon>Artemisia</taxon>
    </lineage>
</organism>
<evidence type="ECO:0000256" key="5">
    <source>
        <dbReference type="ARBA" id="ARBA00023180"/>
    </source>
</evidence>
<evidence type="ECO:0000256" key="7">
    <source>
        <dbReference type="RuleBase" id="RU000454"/>
    </source>
</evidence>
<keyword evidence="4 7" id="KW-0378">Hydrolase</keyword>
<dbReference type="SUPFAM" id="SSF50630">
    <property type="entry name" value="Acid proteases"/>
    <property type="match status" value="1"/>
</dbReference>
<feature type="region of interest" description="Disordered" evidence="8">
    <location>
        <begin position="374"/>
        <end position="399"/>
    </location>
</feature>
<dbReference type="InterPro" id="IPR033121">
    <property type="entry name" value="PEPTIDASE_A1"/>
</dbReference>
<dbReference type="InterPro" id="IPR001461">
    <property type="entry name" value="Aspartic_peptidase_A1"/>
</dbReference>
<comment type="caution">
    <text evidence="11">The sequence shown here is derived from an EMBL/GenBank/DDBJ whole genome shotgun (WGS) entry which is preliminary data.</text>
</comment>
<dbReference type="PROSITE" id="PS00141">
    <property type="entry name" value="ASP_PROTEASE"/>
    <property type="match status" value="1"/>
</dbReference>
<dbReference type="Proteomes" id="UP000245207">
    <property type="component" value="Unassembled WGS sequence"/>
</dbReference>
<dbReference type="PROSITE" id="PS51767">
    <property type="entry name" value="PEPTIDASE_A1"/>
    <property type="match status" value="1"/>
</dbReference>
<dbReference type="InterPro" id="IPR032861">
    <property type="entry name" value="TAXi_N"/>
</dbReference>
<dbReference type="PANTHER" id="PTHR13683:SF817">
    <property type="entry name" value="OS07G0592200 PROTEIN"/>
    <property type="match status" value="1"/>
</dbReference>
<dbReference type="STRING" id="35608.A0A2U1QLD5"/>
<dbReference type="InterPro" id="IPR001969">
    <property type="entry name" value="Aspartic_peptidase_AS"/>
</dbReference>
<dbReference type="FunFam" id="2.40.70.10:FF:000025">
    <property type="entry name" value="Aspartyl protease family protein"/>
    <property type="match status" value="1"/>
</dbReference>
<evidence type="ECO:0000256" key="4">
    <source>
        <dbReference type="ARBA" id="ARBA00022801"/>
    </source>
</evidence>
<feature type="compositionally biased region" description="Low complexity" evidence="8">
    <location>
        <begin position="374"/>
        <end position="395"/>
    </location>
</feature>
<name>A0A2U1QLD5_ARTAN</name>
<reference evidence="11 12" key="1">
    <citation type="journal article" date="2018" name="Mol. Plant">
        <title>The genome of Artemisia annua provides insight into the evolution of Asteraceae family and artemisinin biosynthesis.</title>
        <authorList>
            <person name="Shen Q."/>
            <person name="Zhang L."/>
            <person name="Liao Z."/>
            <person name="Wang S."/>
            <person name="Yan T."/>
            <person name="Shi P."/>
            <person name="Liu M."/>
            <person name="Fu X."/>
            <person name="Pan Q."/>
            <person name="Wang Y."/>
            <person name="Lv Z."/>
            <person name="Lu X."/>
            <person name="Zhang F."/>
            <person name="Jiang W."/>
            <person name="Ma Y."/>
            <person name="Chen M."/>
            <person name="Hao X."/>
            <person name="Li L."/>
            <person name="Tang Y."/>
            <person name="Lv G."/>
            <person name="Zhou Y."/>
            <person name="Sun X."/>
            <person name="Brodelius P.E."/>
            <person name="Rose J.K.C."/>
            <person name="Tang K."/>
        </authorList>
    </citation>
    <scope>NUCLEOTIDE SEQUENCE [LARGE SCALE GENOMIC DNA]</scope>
    <source>
        <strain evidence="12">cv. Huhao1</strain>
        <tissue evidence="11">Leaf</tissue>
    </source>
</reference>
<dbReference type="InterPro" id="IPR032799">
    <property type="entry name" value="TAXi_C"/>
</dbReference>
<keyword evidence="3 7" id="KW-0064">Aspartyl protease</keyword>
<dbReference type="GO" id="GO:0004190">
    <property type="term" value="F:aspartic-type endopeptidase activity"/>
    <property type="evidence" value="ECO:0007669"/>
    <property type="project" value="UniProtKB-KW"/>
</dbReference>
<evidence type="ECO:0000256" key="8">
    <source>
        <dbReference type="SAM" id="MobiDB-lite"/>
    </source>
</evidence>
<feature type="active site" evidence="6">
    <location>
        <position position="39"/>
    </location>
</feature>
<dbReference type="OrthoDB" id="2747330at2759"/>
<dbReference type="PRINTS" id="PR00792">
    <property type="entry name" value="PEPSIN"/>
</dbReference>
<dbReference type="GO" id="GO:0006508">
    <property type="term" value="P:proteolysis"/>
    <property type="evidence" value="ECO:0007669"/>
    <property type="project" value="UniProtKB-KW"/>
</dbReference>
<keyword evidence="9" id="KW-1133">Transmembrane helix</keyword>
<dbReference type="Pfam" id="PF14541">
    <property type="entry name" value="TAXi_C"/>
    <property type="match status" value="1"/>
</dbReference>
<comment type="similarity">
    <text evidence="1 7">Belongs to the peptidase A1 family.</text>
</comment>
<evidence type="ECO:0000313" key="11">
    <source>
        <dbReference type="EMBL" id="PWA98802.1"/>
    </source>
</evidence>
<keyword evidence="12" id="KW-1185">Reference proteome</keyword>
<keyword evidence="2 7" id="KW-0645">Protease</keyword>
<evidence type="ECO:0000256" key="1">
    <source>
        <dbReference type="ARBA" id="ARBA00007447"/>
    </source>
</evidence>
<dbReference type="FunFam" id="2.40.70.10:FF:000030">
    <property type="entry name" value="Eukaryotic aspartyl protease family protein"/>
    <property type="match status" value="1"/>
</dbReference>
<dbReference type="EMBL" id="PKPP01000048">
    <property type="protein sequence ID" value="PWA98802.1"/>
    <property type="molecule type" value="Genomic_DNA"/>
</dbReference>
<keyword evidence="5" id="KW-0325">Glycoprotein</keyword>
<gene>
    <name evidence="11" type="ORF">CTI12_AA008510</name>
</gene>
<feature type="active site" evidence="6">
    <location>
        <position position="235"/>
    </location>
</feature>
<dbReference type="Pfam" id="PF14543">
    <property type="entry name" value="TAXi_N"/>
    <property type="match status" value="1"/>
</dbReference>